<dbReference type="Gene3D" id="1.20.1070.10">
    <property type="entry name" value="Rhodopsin 7-helix transmembrane proteins"/>
    <property type="match status" value="1"/>
</dbReference>
<keyword evidence="5 7" id="KW-0472">Membrane</keyword>
<feature type="non-terminal residue" evidence="9">
    <location>
        <position position="463"/>
    </location>
</feature>
<feature type="region of interest" description="Disordered" evidence="6">
    <location>
        <begin position="434"/>
        <end position="463"/>
    </location>
</feature>
<evidence type="ECO:0000259" key="8">
    <source>
        <dbReference type="PROSITE" id="PS50262"/>
    </source>
</evidence>
<feature type="transmembrane region" description="Helical" evidence="7">
    <location>
        <begin position="152"/>
        <end position="173"/>
    </location>
</feature>
<feature type="compositionally biased region" description="Low complexity" evidence="6">
    <location>
        <begin position="434"/>
        <end position="447"/>
    </location>
</feature>
<dbReference type="AlphaFoldDB" id="A0AAV2PM89"/>
<gene>
    <name evidence="9" type="ORF">MNOR_LOCUS973</name>
</gene>
<keyword evidence="4 7" id="KW-1133">Transmembrane helix</keyword>
<accession>A0AAV2PM89</accession>
<feature type="transmembrane region" description="Helical" evidence="7">
    <location>
        <begin position="194"/>
        <end position="210"/>
    </location>
</feature>
<evidence type="ECO:0000256" key="3">
    <source>
        <dbReference type="ARBA" id="ARBA00022692"/>
    </source>
</evidence>
<feature type="transmembrane region" description="Helical" evidence="7">
    <location>
        <begin position="248"/>
        <end position="273"/>
    </location>
</feature>
<dbReference type="Proteomes" id="UP001497623">
    <property type="component" value="Unassembled WGS sequence"/>
</dbReference>
<dbReference type="InterPro" id="IPR052954">
    <property type="entry name" value="GPCR-Ligand_Int"/>
</dbReference>
<dbReference type="GO" id="GO:0004930">
    <property type="term" value="F:G protein-coupled receptor activity"/>
    <property type="evidence" value="ECO:0007669"/>
    <property type="project" value="InterPro"/>
</dbReference>
<organism evidence="9 10">
    <name type="scientific">Meganyctiphanes norvegica</name>
    <name type="common">Northern krill</name>
    <name type="synonym">Thysanopoda norvegica</name>
    <dbReference type="NCBI Taxonomy" id="48144"/>
    <lineage>
        <taxon>Eukaryota</taxon>
        <taxon>Metazoa</taxon>
        <taxon>Ecdysozoa</taxon>
        <taxon>Arthropoda</taxon>
        <taxon>Crustacea</taxon>
        <taxon>Multicrustacea</taxon>
        <taxon>Malacostraca</taxon>
        <taxon>Eumalacostraca</taxon>
        <taxon>Eucarida</taxon>
        <taxon>Euphausiacea</taxon>
        <taxon>Euphausiidae</taxon>
        <taxon>Meganyctiphanes</taxon>
    </lineage>
</organism>
<protein>
    <recommendedName>
        <fullName evidence="8">G-protein coupled receptors family 1 profile domain-containing protein</fullName>
    </recommendedName>
</protein>
<feature type="transmembrane region" description="Helical" evidence="7">
    <location>
        <begin position="107"/>
        <end position="132"/>
    </location>
</feature>
<dbReference type="InterPro" id="IPR017452">
    <property type="entry name" value="GPCR_Rhodpsn_7TM"/>
</dbReference>
<reference evidence="9 10" key="1">
    <citation type="submission" date="2024-05" db="EMBL/GenBank/DDBJ databases">
        <authorList>
            <person name="Wallberg A."/>
        </authorList>
    </citation>
    <scope>NUCLEOTIDE SEQUENCE [LARGE SCALE GENOMIC DNA]</scope>
</reference>
<comment type="caution">
    <text evidence="9">The sequence shown here is derived from an EMBL/GenBank/DDBJ whole genome shotgun (WGS) entry which is preliminary data.</text>
</comment>
<name>A0AAV2PM89_MEGNR</name>
<comment type="similarity">
    <text evidence="2">Belongs to the G-protein coupled receptor 1 family.</text>
</comment>
<dbReference type="GO" id="GO:0016020">
    <property type="term" value="C:membrane"/>
    <property type="evidence" value="ECO:0007669"/>
    <property type="project" value="UniProtKB-SubCell"/>
</dbReference>
<sequence>MSGVSEPPLVTMALGVGEPPLPTMAPVFNNSMDALDEGDYYNGFFENDPVIWNCSYLLGPHEEGIPTFKFIVYGILVTVIGFLGICGNIISLIVLTRPKMRASSINCCLIGLTIFDLIVLTTSVMMFGLMTLGEYFNNRTMLNFLDSLIPLFIYPVALTAQTGSVYLTVTVTLERYVAVCLPLRARSLITYGRAKIYVSCVALFAVIYNLPRYFETHLIDCIEDNTDELRKILFPTELRNEPLYKEVYITWFYLLFMYLIPFLSLIVFNIFIYREVRTANHQRNQMSRVQKKEIGLAMMLMVVVIIFFICNLLAFVINILELIEFVVDELTQFSNLLVTINSSVNFIIYCIFGQKFRKYFLKLFCSARCCPGAESRRTLQSVYNNSVYGDRSFTNGRTQTVRLSSFTGTNIQRANSTMEKLPGNQYTCTPLLDTSRTTSFTPSRSPSLGEPQNKSALQGMKPL</sequence>
<keyword evidence="10" id="KW-1185">Reference proteome</keyword>
<evidence type="ECO:0000256" key="7">
    <source>
        <dbReference type="SAM" id="Phobius"/>
    </source>
</evidence>
<evidence type="ECO:0000313" key="9">
    <source>
        <dbReference type="EMBL" id="CAL4059958.1"/>
    </source>
</evidence>
<evidence type="ECO:0000256" key="1">
    <source>
        <dbReference type="ARBA" id="ARBA00004370"/>
    </source>
</evidence>
<dbReference type="PANTHER" id="PTHR46641:SF2">
    <property type="entry name" value="FMRFAMIDE RECEPTOR"/>
    <property type="match status" value="1"/>
</dbReference>
<dbReference type="PANTHER" id="PTHR46641">
    <property type="entry name" value="FMRFAMIDE RECEPTOR-RELATED"/>
    <property type="match status" value="1"/>
</dbReference>
<evidence type="ECO:0000313" key="10">
    <source>
        <dbReference type="Proteomes" id="UP001497623"/>
    </source>
</evidence>
<dbReference type="Pfam" id="PF00001">
    <property type="entry name" value="7tm_1"/>
    <property type="match status" value="1"/>
</dbReference>
<comment type="subcellular location">
    <subcellularLocation>
        <location evidence="1">Membrane</location>
    </subcellularLocation>
</comment>
<feature type="transmembrane region" description="Helical" evidence="7">
    <location>
        <begin position="70"/>
        <end position="95"/>
    </location>
</feature>
<evidence type="ECO:0000256" key="5">
    <source>
        <dbReference type="ARBA" id="ARBA00023136"/>
    </source>
</evidence>
<dbReference type="EMBL" id="CAXKWB010000242">
    <property type="protein sequence ID" value="CAL4059958.1"/>
    <property type="molecule type" value="Genomic_DNA"/>
</dbReference>
<evidence type="ECO:0000256" key="2">
    <source>
        <dbReference type="ARBA" id="ARBA00010663"/>
    </source>
</evidence>
<dbReference type="PROSITE" id="PS50262">
    <property type="entry name" value="G_PROTEIN_RECEP_F1_2"/>
    <property type="match status" value="1"/>
</dbReference>
<dbReference type="PRINTS" id="PR00237">
    <property type="entry name" value="GPCRRHODOPSN"/>
</dbReference>
<evidence type="ECO:0000256" key="6">
    <source>
        <dbReference type="SAM" id="MobiDB-lite"/>
    </source>
</evidence>
<feature type="transmembrane region" description="Helical" evidence="7">
    <location>
        <begin position="332"/>
        <end position="352"/>
    </location>
</feature>
<feature type="transmembrane region" description="Helical" evidence="7">
    <location>
        <begin position="294"/>
        <end position="320"/>
    </location>
</feature>
<proteinExistence type="inferred from homology"/>
<dbReference type="InterPro" id="IPR000276">
    <property type="entry name" value="GPCR_Rhodpsn"/>
</dbReference>
<dbReference type="SUPFAM" id="SSF81321">
    <property type="entry name" value="Family A G protein-coupled receptor-like"/>
    <property type="match status" value="1"/>
</dbReference>
<keyword evidence="3 7" id="KW-0812">Transmembrane</keyword>
<feature type="domain" description="G-protein coupled receptors family 1 profile" evidence="8">
    <location>
        <begin position="87"/>
        <end position="349"/>
    </location>
</feature>
<evidence type="ECO:0000256" key="4">
    <source>
        <dbReference type="ARBA" id="ARBA00022989"/>
    </source>
</evidence>
<dbReference type="CDD" id="cd14978">
    <property type="entry name" value="7tmA_FMRFamide_R-like"/>
    <property type="match status" value="1"/>
</dbReference>